<evidence type="ECO:0000313" key="2">
    <source>
        <dbReference type="Proteomes" id="UP000299102"/>
    </source>
</evidence>
<proteinExistence type="predicted"/>
<organism evidence="1 2">
    <name type="scientific">Eumeta variegata</name>
    <name type="common">Bagworm moth</name>
    <name type="synonym">Eumeta japonica</name>
    <dbReference type="NCBI Taxonomy" id="151549"/>
    <lineage>
        <taxon>Eukaryota</taxon>
        <taxon>Metazoa</taxon>
        <taxon>Ecdysozoa</taxon>
        <taxon>Arthropoda</taxon>
        <taxon>Hexapoda</taxon>
        <taxon>Insecta</taxon>
        <taxon>Pterygota</taxon>
        <taxon>Neoptera</taxon>
        <taxon>Endopterygota</taxon>
        <taxon>Lepidoptera</taxon>
        <taxon>Glossata</taxon>
        <taxon>Ditrysia</taxon>
        <taxon>Tineoidea</taxon>
        <taxon>Psychidae</taxon>
        <taxon>Oiketicinae</taxon>
        <taxon>Eumeta</taxon>
    </lineage>
</organism>
<dbReference type="EMBL" id="BGZK01001348">
    <property type="protein sequence ID" value="GBP77840.1"/>
    <property type="molecule type" value="Genomic_DNA"/>
</dbReference>
<reference evidence="1 2" key="1">
    <citation type="journal article" date="2019" name="Commun. Biol.">
        <title>The bagworm genome reveals a unique fibroin gene that provides high tensile strength.</title>
        <authorList>
            <person name="Kono N."/>
            <person name="Nakamura H."/>
            <person name="Ohtoshi R."/>
            <person name="Tomita M."/>
            <person name="Numata K."/>
            <person name="Arakawa K."/>
        </authorList>
    </citation>
    <scope>NUCLEOTIDE SEQUENCE [LARGE SCALE GENOMIC DNA]</scope>
</reference>
<gene>
    <name evidence="1" type="ORF">EVAR_34383_1</name>
</gene>
<name>A0A4C1YRN9_EUMVA</name>
<protein>
    <submittedName>
        <fullName evidence="1">Uncharacterized protein</fullName>
    </submittedName>
</protein>
<accession>A0A4C1YRN9</accession>
<dbReference type="AlphaFoldDB" id="A0A4C1YRN9"/>
<evidence type="ECO:0000313" key="1">
    <source>
        <dbReference type="EMBL" id="GBP77840.1"/>
    </source>
</evidence>
<dbReference type="Proteomes" id="UP000299102">
    <property type="component" value="Unassembled WGS sequence"/>
</dbReference>
<comment type="caution">
    <text evidence="1">The sequence shown here is derived from an EMBL/GenBank/DDBJ whole genome shotgun (WGS) entry which is preliminary data.</text>
</comment>
<sequence length="85" mass="9298">MLQSRSYLAIVCGKFVGLTAASIGRSRFATDTIRQIKQKELISKTTNPFSDLHIAIVVMENGMGTVMEMGTNTPRIDSHLQLSLG</sequence>
<keyword evidence="2" id="KW-1185">Reference proteome</keyword>